<dbReference type="EC" id="5.4.99.25" evidence="2"/>
<feature type="domain" description="Pseudouridine synthase II N-terminal" evidence="6">
    <location>
        <begin position="79"/>
        <end position="237"/>
    </location>
</feature>
<evidence type="ECO:0000256" key="1">
    <source>
        <dbReference type="ARBA" id="ARBA00008999"/>
    </source>
</evidence>
<keyword evidence="3" id="KW-0819">tRNA processing</keyword>
<dbReference type="Proteomes" id="UP001301350">
    <property type="component" value="Unassembled WGS sequence"/>
</dbReference>
<evidence type="ECO:0000256" key="5">
    <source>
        <dbReference type="SAM" id="MobiDB-lite"/>
    </source>
</evidence>
<evidence type="ECO:0000256" key="4">
    <source>
        <dbReference type="ARBA" id="ARBA00023235"/>
    </source>
</evidence>
<sequence length="305" mass="33708">MQPHRPPPTGTPTSHRSNRSVTSPVIPPEGVLVVDKPSDWTSFDVVNKVRAVLSRHWRQQPSWPTQQAPQRPPIHKSRRKRQLLRVGHGGTLDPIATGVLVVAVGEVYTRRLGELQAGRKRYRAGFQLGRATDTQDCTGVVTEESSFAHLASNGYQQCCAMLASPLFTGTLRQRPPLYSAVRVRGRHLYDYARAGEADLLDEVPERTVTVYHIACTQWDAEQGTGTLELECSGGTYVRTLIDNLGRQLGTHAIMTWLQRTRVGPYTLCEEDGPVLRGATDLDDVPRILGALRTGMSVDTPADGER</sequence>
<dbReference type="PANTHER" id="PTHR13767:SF2">
    <property type="entry name" value="PSEUDOURIDYLATE SYNTHASE TRUB1"/>
    <property type="match status" value="1"/>
</dbReference>
<comment type="similarity">
    <text evidence="1">Belongs to the pseudouridine synthase TruB family.</text>
</comment>
<dbReference type="Gene3D" id="3.30.2350.10">
    <property type="entry name" value="Pseudouridine synthase"/>
    <property type="match status" value="1"/>
</dbReference>
<evidence type="ECO:0000313" key="8">
    <source>
        <dbReference type="Proteomes" id="UP001301350"/>
    </source>
</evidence>
<dbReference type="InterPro" id="IPR020103">
    <property type="entry name" value="PsdUridine_synth_cat_dom_sf"/>
</dbReference>
<dbReference type="NCBIfam" id="TIGR00431">
    <property type="entry name" value="TruB"/>
    <property type="match status" value="1"/>
</dbReference>
<dbReference type="EMBL" id="JANCYW010000002">
    <property type="protein sequence ID" value="KAK4534780.1"/>
    <property type="molecule type" value="Genomic_DNA"/>
</dbReference>
<gene>
    <name evidence="7" type="ORF">CDCA_CDCA02G0805</name>
</gene>
<dbReference type="PANTHER" id="PTHR13767">
    <property type="entry name" value="TRNA-PSEUDOURIDINE SYNTHASE"/>
    <property type="match status" value="1"/>
</dbReference>
<dbReference type="GO" id="GO:0005634">
    <property type="term" value="C:nucleus"/>
    <property type="evidence" value="ECO:0007669"/>
    <property type="project" value="TreeGrafter"/>
</dbReference>
<dbReference type="InterPro" id="IPR002501">
    <property type="entry name" value="PsdUridine_synth_N"/>
</dbReference>
<evidence type="ECO:0000256" key="3">
    <source>
        <dbReference type="ARBA" id="ARBA00022694"/>
    </source>
</evidence>
<dbReference type="GO" id="GO:1990481">
    <property type="term" value="P:mRNA pseudouridine synthesis"/>
    <property type="evidence" value="ECO:0007669"/>
    <property type="project" value="TreeGrafter"/>
</dbReference>
<feature type="region of interest" description="Disordered" evidence="5">
    <location>
        <begin position="1"/>
        <end position="28"/>
    </location>
</feature>
<proteinExistence type="inferred from homology"/>
<accession>A0AAV9IRQ8</accession>
<evidence type="ECO:0000256" key="2">
    <source>
        <dbReference type="ARBA" id="ARBA00012787"/>
    </source>
</evidence>
<feature type="compositionally biased region" description="Polar residues" evidence="5">
    <location>
        <begin position="59"/>
        <end position="69"/>
    </location>
</feature>
<feature type="compositionally biased region" description="Pro residues" evidence="5">
    <location>
        <begin position="1"/>
        <end position="10"/>
    </location>
</feature>
<evidence type="ECO:0000313" key="7">
    <source>
        <dbReference type="EMBL" id="KAK4534780.1"/>
    </source>
</evidence>
<name>A0AAV9IRQ8_CYACA</name>
<dbReference type="HAMAP" id="MF_01080">
    <property type="entry name" value="TruB_bact"/>
    <property type="match status" value="1"/>
</dbReference>
<dbReference type="InterPro" id="IPR014780">
    <property type="entry name" value="tRNA_psdUridine_synth_TruB"/>
</dbReference>
<comment type="caution">
    <text evidence="7">The sequence shown here is derived from an EMBL/GenBank/DDBJ whole genome shotgun (WGS) entry which is preliminary data.</text>
</comment>
<reference evidence="7 8" key="1">
    <citation type="submission" date="2022-07" db="EMBL/GenBank/DDBJ databases">
        <title>Genome-wide signatures of adaptation to extreme environments.</title>
        <authorList>
            <person name="Cho C.H."/>
            <person name="Yoon H.S."/>
        </authorList>
    </citation>
    <scope>NUCLEOTIDE SEQUENCE [LARGE SCALE GENOMIC DNA]</scope>
    <source>
        <strain evidence="7 8">DBV 063 E5</strain>
    </source>
</reference>
<protein>
    <recommendedName>
        <fullName evidence="2">tRNA pseudouridine(55) synthase</fullName>
        <ecNumber evidence="2">5.4.99.25</ecNumber>
    </recommendedName>
</protein>
<dbReference type="SUPFAM" id="SSF55120">
    <property type="entry name" value="Pseudouridine synthase"/>
    <property type="match status" value="1"/>
</dbReference>
<dbReference type="Pfam" id="PF01509">
    <property type="entry name" value="TruB_N"/>
    <property type="match status" value="1"/>
</dbReference>
<dbReference type="GO" id="GO:0160148">
    <property type="term" value="F:tRNA pseudouridine(55) synthase activity"/>
    <property type="evidence" value="ECO:0007669"/>
    <property type="project" value="UniProtKB-EC"/>
</dbReference>
<keyword evidence="8" id="KW-1185">Reference proteome</keyword>
<keyword evidence="4" id="KW-0413">Isomerase</keyword>
<feature type="region of interest" description="Disordered" evidence="5">
    <location>
        <begin position="56"/>
        <end position="81"/>
    </location>
</feature>
<feature type="compositionally biased region" description="Polar residues" evidence="5">
    <location>
        <begin position="11"/>
        <end position="23"/>
    </location>
</feature>
<dbReference type="GO" id="GO:0003723">
    <property type="term" value="F:RNA binding"/>
    <property type="evidence" value="ECO:0007669"/>
    <property type="project" value="InterPro"/>
</dbReference>
<dbReference type="GO" id="GO:0006400">
    <property type="term" value="P:tRNA modification"/>
    <property type="evidence" value="ECO:0007669"/>
    <property type="project" value="TreeGrafter"/>
</dbReference>
<dbReference type="AlphaFoldDB" id="A0AAV9IRQ8"/>
<organism evidence="7 8">
    <name type="scientific">Cyanidium caldarium</name>
    <name type="common">Red alga</name>
    <dbReference type="NCBI Taxonomy" id="2771"/>
    <lineage>
        <taxon>Eukaryota</taxon>
        <taxon>Rhodophyta</taxon>
        <taxon>Bangiophyceae</taxon>
        <taxon>Cyanidiales</taxon>
        <taxon>Cyanidiaceae</taxon>
        <taxon>Cyanidium</taxon>
    </lineage>
</organism>
<evidence type="ECO:0000259" key="6">
    <source>
        <dbReference type="Pfam" id="PF01509"/>
    </source>
</evidence>